<reference evidence="3" key="1">
    <citation type="submission" date="2020-04" db="EMBL/GenBank/DDBJ databases">
        <title>Tenacibaculum mesophilum bac2.</title>
        <authorList>
            <person name="Li M."/>
        </authorList>
    </citation>
    <scope>NUCLEOTIDE SEQUENCE</scope>
    <source>
        <strain evidence="3">Bac2</strain>
    </source>
</reference>
<accession>A0AAE9MLB5</accession>
<dbReference type="InterPro" id="IPR000326">
    <property type="entry name" value="PAP2/HPO"/>
</dbReference>
<dbReference type="Gene3D" id="1.20.144.10">
    <property type="entry name" value="Phosphatidic acid phosphatase type 2/haloperoxidase"/>
    <property type="match status" value="1"/>
</dbReference>
<dbReference type="RefSeq" id="WP_253680089.1">
    <property type="nucleotide sequence ID" value="NZ_CP050861.1"/>
</dbReference>
<dbReference type="Proteomes" id="UP001056837">
    <property type="component" value="Chromosome"/>
</dbReference>
<evidence type="ECO:0000256" key="1">
    <source>
        <dbReference type="SAM" id="Phobius"/>
    </source>
</evidence>
<dbReference type="SMART" id="SM00014">
    <property type="entry name" value="acidPPc"/>
    <property type="match status" value="1"/>
</dbReference>
<keyword evidence="1" id="KW-0472">Membrane</keyword>
<dbReference type="PANTHER" id="PTHR14969:SF13">
    <property type="entry name" value="AT30094P"/>
    <property type="match status" value="1"/>
</dbReference>
<dbReference type="InterPro" id="IPR036938">
    <property type="entry name" value="PAP2/HPO_sf"/>
</dbReference>
<feature type="transmembrane region" description="Helical" evidence="1">
    <location>
        <begin position="33"/>
        <end position="51"/>
    </location>
</feature>
<dbReference type="SUPFAM" id="SSF48317">
    <property type="entry name" value="Acid phosphatase/Vanadium-dependent haloperoxidase"/>
    <property type="match status" value="1"/>
</dbReference>
<feature type="transmembrane region" description="Helical" evidence="1">
    <location>
        <begin position="155"/>
        <end position="173"/>
    </location>
</feature>
<feature type="transmembrane region" description="Helical" evidence="1">
    <location>
        <begin position="60"/>
        <end position="82"/>
    </location>
</feature>
<organism evidence="3 4">
    <name type="scientific">Tenacibaculum mesophilum</name>
    <dbReference type="NCBI Taxonomy" id="104268"/>
    <lineage>
        <taxon>Bacteria</taxon>
        <taxon>Pseudomonadati</taxon>
        <taxon>Bacteroidota</taxon>
        <taxon>Flavobacteriia</taxon>
        <taxon>Flavobacteriales</taxon>
        <taxon>Flavobacteriaceae</taxon>
        <taxon>Tenacibaculum</taxon>
    </lineage>
</organism>
<sequence>MGKQIEADIFLLRLIHNNRIELFDSTLLWISKTAYLIAIGIIFCLGWFVFFKKSENAKDIFWKLLLMLSTATLIVISLKYAIHRTKPFDLYGDIVNLSIANSPSFPSGHTVIAFILSFGLLFSNLKRLYYLPVLVWALLVAYSRLALGVHFPTDVIISIIIAFVVTIIFKNFTITKWKQKVL</sequence>
<dbReference type="CDD" id="cd01610">
    <property type="entry name" value="PAP2_like"/>
    <property type="match status" value="1"/>
</dbReference>
<dbReference type="AlphaFoldDB" id="A0AAE9MLB5"/>
<feature type="domain" description="Phosphatidic acid phosphatase type 2/haloperoxidase" evidence="2">
    <location>
        <begin position="60"/>
        <end position="170"/>
    </location>
</feature>
<evidence type="ECO:0000313" key="4">
    <source>
        <dbReference type="Proteomes" id="UP001056837"/>
    </source>
</evidence>
<dbReference type="EMBL" id="CP050861">
    <property type="protein sequence ID" value="UTD14237.1"/>
    <property type="molecule type" value="Genomic_DNA"/>
</dbReference>
<proteinExistence type="predicted"/>
<feature type="transmembrane region" description="Helical" evidence="1">
    <location>
        <begin position="102"/>
        <end position="122"/>
    </location>
</feature>
<keyword evidence="1" id="KW-1133">Transmembrane helix</keyword>
<evidence type="ECO:0000259" key="2">
    <source>
        <dbReference type="SMART" id="SM00014"/>
    </source>
</evidence>
<feature type="transmembrane region" description="Helical" evidence="1">
    <location>
        <begin position="129"/>
        <end position="149"/>
    </location>
</feature>
<dbReference type="PANTHER" id="PTHR14969">
    <property type="entry name" value="SPHINGOSINE-1-PHOSPHATE PHOSPHOHYDROLASE"/>
    <property type="match status" value="1"/>
</dbReference>
<keyword evidence="1" id="KW-0812">Transmembrane</keyword>
<name>A0AAE9MLB5_9FLAO</name>
<protein>
    <submittedName>
        <fullName evidence="3">Phosphatase PAP2 family protein</fullName>
    </submittedName>
</protein>
<dbReference type="GO" id="GO:0042392">
    <property type="term" value="F:sphingosine-1-phosphate phosphatase activity"/>
    <property type="evidence" value="ECO:0007669"/>
    <property type="project" value="TreeGrafter"/>
</dbReference>
<evidence type="ECO:0000313" key="3">
    <source>
        <dbReference type="EMBL" id="UTD14237.1"/>
    </source>
</evidence>
<gene>
    <name evidence="3" type="ORF">HER15_01555</name>
</gene>
<dbReference type="Pfam" id="PF01569">
    <property type="entry name" value="PAP2"/>
    <property type="match status" value="1"/>
</dbReference>